<keyword evidence="2" id="KW-0812">Transmembrane</keyword>
<dbReference type="SMART" id="SM00184">
    <property type="entry name" value="RING"/>
    <property type="match status" value="1"/>
</dbReference>
<feature type="domain" description="RING-type" evidence="10">
    <location>
        <begin position="490"/>
        <end position="532"/>
    </location>
</feature>
<organism evidence="11 12">
    <name type="scientific">Cinnamomum micranthum f. kanehirae</name>
    <dbReference type="NCBI Taxonomy" id="337451"/>
    <lineage>
        <taxon>Eukaryota</taxon>
        <taxon>Viridiplantae</taxon>
        <taxon>Streptophyta</taxon>
        <taxon>Embryophyta</taxon>
        <taxon>Tracheophyta</taxon>
        <taxon>Spermatophyta</taxon>
        <taxon>Magnoliopsida</taxon>
        <taxon>Magnoliidae</taxon>
        <taxon>Laurales</taxon>
        <taxon>Lauraceae</taxon>
        <taxon>Cinnamomum</taxon>
    </lineage>
</organism>
<evidence type="ECO:0000256" key="9">
    <source>
        <dbReference type="SAM" id="MobiDB-lite"/>
    </source>
</evidence>
<evidence type="ECO:0000256" key="3">
    <source>
        <dbReference type="ARBA" id="ARBA00022723"/>
    </source>
</evidence>
<reference evidence="11 12" key="1">
    <citation type="journal article" date="2019" name="Nat. Plants">
        <title>Stout camphor tree genome fills gaps in understanding of flowering plant genome evolution.</title>
        <authorList>
            <person name="Chaw S.M."/>
            <person name="Liu Y.C."/>
            <person name="Wu Y.W."/>
            <person name="Wang H.Y."/>
            <person name="Lin C.I."/>
            <person name="Wu C.S."/>
            <person name="Ke H.M."/>
            <person name="Chang L.Y."/>
            <person name="Hsu C.Y."/>
            <person name="Yang H.T."/>
            <person name="Sudianto E."/>
            <person name="Hsu M.H."/>
            <person name="Wu K.P."/>
            <person name="Wang L.N."/>
            <person name="Leebens-Mack J.H."/>
            <person name="Tsai I.J."/>
        </authorList>
    </citation>
    <scope>NUCLEOTIDE SEQUENCE [LARGE SCALE GENOMIC DNA]</scope>
    <source>
        <strain evidence="12">cv. Chaw 1501</strain>
        <tissue evidence="11">Young leaves</tissue>
    </source>
</reference>
<dbReference type="PANTHER" id="PTHR47168">
    <property type="entry name" value="RING ZINC FINGER DOMAIN SUPERFAMILY PROTEIN-RELATED"/>
    <property type="match status" value="1"/>
</dbReference>
<accession>A0A3S4NCZ1</accession>
<evidence type="ECO:0000259" key="10">
    <source>
        <dbReference type="PROSITE" id="PS50089"/>
    </source>
</evidence>
<dbReference type="InterPro" id="IPR013083">
    <property type="entry name" value="Znf_RING/FYVE/PHD"/>
</dbReference>
<dbReference type="PANTHER" id="PTHR47168:SF1">
    <property type="entry name" value="OS02G0798600 PROTEIN"/>
    <property type="match status" value="1"/>
</dbReference>
<feature type="compositionally biased region" description="Polar residues" evidence="9">
    <location>
        <begin position="191"/>
        <end position="237"/>
    </location>
</feature>
<dbReference type="FunFam" id="3.30.40.10:FF:000388">
    <property type="entry name" value="Putative RING zinc finger domain superfamily protein"/>
    <property type="match status" value="1"/>
</dbReference>
<feature type="compositionally biased region" description="Basic residues" evidence="9">
    <location>
        <begin position="13"/>
        <end position="24"/>
    </location>
</feature>
<dbReference type="Pfam" id="PF13639">
    <property type="entry name" value="zf-RING_2"/>
    <property type="match status" value="1"/>
</dbReference>
<sequence length="547" mass="59709">MGSGNSRLGSHPSRPRLDRRRKRGFAPFFCGTSRSQAPLDSDDDEMENNLFRISADPTWQQDSIIDNNLQSSAKEPLSPFSPENECSSSMGGNEASCISSNDVLMEGNSKEFGLRSHATRDAGMCLSKSKELVPCQADVGYSTVNSNQENAEGVASASKGLQCLESTSGSVDSRLDIIADVDDSKNEERTQISTDGSCSSSMPLQELGQSYANGLSSVQSQRGETPCISNSGMSSVSAVPDSPLISGLLRDELHREAALPSSSGFLQPTARPSELRNGSVLHVDVATISSDVLPSSTVEVSSHEARQNSRRLFWDAFSRRSSRRNNDSPTIIFSTEETENVGSHTRRIIDFSGNLFDDGIGDLGYRSSRGHSPYERRWHSRSEIWERLHGGLDERRGRTTFCASGLHPDGTCSCETVLISEESSSRASISRIVMLAEALFEVLDEIHRQPISLSFSMVSLPAPESVVNSFPLKSHKKTAIRESGDDVEQCYICLAEYEEGDKIRVLPCRHEYHMSCVDKWLKEIHGVCPLCRGDVCEGVAAGSVSNS</sequence>
<feature type="region of interest" description="Disordered" evidence="9">
    <location>
        <begin position="181"/>
        <end position="238"/>
    </location>
</feature>
<evidence type="ECO:0000313" key="11">
    <source>
        <dbReference type="EMBL" id="RWR75507.1"/>
    </source>
</evidence>
<keyword evidence="5" id="KW-0862">Zinc</keyword>
<dbReference type="InterPro" id="IPR001841">
    <property type="entry name" value="Znf_RING"/>
</dbReference>
<dbReference type="AlphaFoldDB" id="A0A3S4NCZ1"/>
<dbReference type="GO" id="GO:0016020">
    <property type="term" value="C:membrane"/>
    <property type="evidence" value="ECO:0007669"/>
    <property type="project" value="UniProtKB-SubCell"/>
</dbReference>
<proteinExistence type="predicted"/>
<dbReference type="GO" id="GO:0008270">
    <property type="term" value="F:zinc ion binding"/>
    <property type="evidence" value="ECO:0007669"/>
    <property type="project" value="UniProtKB-KW"/>
</dbReference>
<name>A0A3S4NCZ1_9MAGN</name>
<keyword evidence="3" id="KW-0479">Metal-binding</keyword>
<evidence type="ECO:0000256" key="2">
    <source>
        <dbReference type="ARBA" id="ARBA00022692"/>
    </source>
</evidence>
<keyword evidence="12" id="KW-1185">Reference proteome</keyword>
<dbReference type="PROSITE" id="PS50089">
    <property type="entry name" value="ZF_RING_2"/>
    <property type="match status" value="1"/>
</dbReference>
<keyword evidence="7" id="KW-0472">Membrane</keyword>
<evidence type="ECO:0000256" key="1">
    <source>
        <dbReference type="ARBA" id="ARBA00004167"/>
    </source>
</evidence>
<feature type="region of interest" description="Disordered" evidence="9">
    <location>
        <begin position="72"/>
        <end position="92"/>
    </location>
</feature>
<dbReference type="SUPFAM" id="SSF57850">
    <property type="entry name" value="RING/U-box"/>
    <property type="match status" value="1"/>
</dbReference>
<feature type="compositionally biased region" description="Basic and acidic residues" evidence="9">
    <location>
        <begin position="181"/>
        <end position="190"/>
    </location>
</feature>
<evidence type="ECO:0000256" key="8">
    <source>
        <dbReference type="PROSITE-ProRule" id="PRU00175"/>
    </source>
</evidence>
<dbReference type="EMBL" id="QPKB01000002">
    <property type="protein sequence ID" value="RWR75507.1"/>
    <property type="molecule type" value="Genomic_DNA"/>
</dbReference>
<dbReference type="OrthoDB" id="8062037at2759"/>
<keyword evidence="6" id="KW-1133">Transmembrane helix</keyword>
<evidence type="ECO:0000256" key="7">
    <source>
        <dbReference type="ARBA" id="ARBA00023136"/>
    </source>
</evidence>
<evidence type="ECO:0000256" key="6">
    <source>
        <dbReference type="ARBA" id="ARBA00022989"/>
    </source>
</evidence>
<keyword evidence="4 8" id="KW-0863">Zinc-finger</keyword>
<evidence type="ECO:0000256" key="4">
    <source>
        <dbReference type="ARBA" id="ARBA00022771"/>
    </source>
</evidence>
<comment type="subcellular location">
    <subcellularLocation>
        <location evidence="1">Membrane</location>
        <topology evidence="1">Single-pass membrane protein</topology>
    </subcellularLocation>
</comment>
<dbReference type="InterPro" id="IPR051653">
    <property type="entry name" value="E3_ligase_sorting_rcpt"/>
</dbReference>
<protein>
    <submittedName>
        <fullName evidence="11">E3 ubiquitin-protein ligase RLIM</fullName>
    </submittedName>
</protein>
<dbReference type="Proteomes" id="UP000283530">
    <property type="component" value="Unassembled WGS sequence"/>
</dbReference>
<dbReference type="STRING" id="337451.A0A3S4NCZ1"/>
<dbReference type="Gene3D" id="3.30.40.10">
    <property type="entry name" value="Zinc/RING finger domain, C3HC4 (zinc finger)"/>
    <property type="match status" value="1"/>
</dbReference>
<feature type="region of interest" description="Disordered" evidence="9">
    <location>
        <begin position="1"/>
        <end position="44"/>
    </location>
</feature>
<comment type="caution">
    <text evidence="11">The sequence shown here is derived from an EMBL/GenBank/DDBJ whole genome shotgun (WGS) entry which is preliminary data.</text>
</comment>
<evidence type="ECO:0000256" key="5">
    <source>
        <dbReference type="ARBA" id="ARBA00022833"/>
    </source>
</evidence>
<evidence type="ECO:0000313" key="12">
    <source>
        <dbReference type="Proteomes" id="UP000283530"/>
    </source>
</evidence>
<gene>
    <name evidence="11" type="ORF">CKAN_00389200</name>
</gene>